<dbReference type="AlphaFoldDB" id="A0A0A8Y6M2"/>
<name>A0A0A8Y6M2_ARUDO</name>
<evidence type="ECO:0000313" key="1">
    <source>
        <dbReference type="EMBL" id="JAD21731.1"/>
    </source>
</evidence>
<reference evidence="1" key="1">
    <citation type="submission" date="2014-09" db="EMBL/GenBank/DDBJ databases">
        <authorList>
            <person name="Magalhaes I.L.F."/>
            <person name="Oliveira U."/>
            <person name="Santos F.R."/>
            <person name="Vidigal T.H.D.A."/>
            <person name="Brescovit A.D."/>
            <person name="Santos A.J."/>
        </authorList>
    </citation>
    <scope>NUCLEOTIDE SEQUENCE</scope>
    <source>
        <tissue evidence="1">Shoot tissue taken approximately 20 cm above the soil surface</tissue>
    </source>
</reference>
<sequence>MGGVRKEGSEGLECHQRTSYGQECVEVSYPCARTITRFSRSYEFHLLPTLTYLGLKSLLLLL</sequence>
<protein>
    <submittedName>
        <fullName evidence="1">Uncharacterized protein</fullName>
    </submittedName>
</protein>
<proteinExistence type="predicted"/>
<accession>A0A0A8Y6M2</accession>
<organism evidence="1">
    <name type="scientific">Arundo donax</name>
    <name type="common">Giant reed</name>
    <name type="synonym">Donax arundinaceus</name>
    <dbReference type="NCBI Taxonomy" id="35708"/>
    <lineage>
        <taxon>Eukaryota</taxon>
        <taxon>Viridiplantae</taxon>
        <taxon>Streptophyta</taxon>
        <taxon>Embryophyta</taxon>
        <taxon>Tracheophyta</taxon>
        <taxon>Spermatophyta</taxon>
        <taxon>Magnoliopsida</taxon>
        <taxon>Liliopsida</taxon>
        <taxon>Poales</taxon>
        <taxon>Poaceae</taxon>
        <taxon>PACMAD clade</taxon>
        <taxon>Arundinoideae</taxon>
        <taxon>Arundineae</taxon>
        <taxon>Arundo</taxon>
    </lineage>
</organism>
<reference evidence="1" key="2">
    <citation type="journal article" date="2015" name="Data Brief">
        <title>Shoot transcriptome of the giant reed, Arundo donax.</title>
        <authorList>
            <person name="Barrero R.A."/>
            <person name="Guerrero F.D."/>
            <person name="Moolhuijzen P."/>
            <person name="Goolsby J.A."/>
            <person name="Tidwell J."/>
            <person name="Bellgard S.E."/>
            <person name="Bellgard M.I."/>
        </authorList>
    </citation>
    <scope>NUCLEOTIDE SEQUENCE</scope>
    <source>
        <tissue evidence="1">Shoot tissue taken approximately 20 cm above the soil surface</tissue>
    </source>
</reference>
<dbReference type="EMBL" id="GBRH01276164">
    <property type="protein sequence ID" value="JAD21731.1"/>
    <property type="molecule type" value="Transcribed_RNA"/>
</dbReference>